<gene>
    <name evidence="1" type="ORF">L195_g049543</name>
</gene>
<proteinExistence type="predicted"/>
<evidence type="ECO:0000313" key="1">
    <source>
        <dbReference type="EMBL" id="PNX55910.1"/>
    </source>
</evidence>
<dbReference type="PANTHER" id="PTHR31099">
    <property type="entry name" value="OS06G0165300 PROTEIN"/>
    <property type="match status" value="1"/>
</dbReference>
<comment type="caution">
    <text evidence="1">The sequence shown here is derived from an EMBL/GenBank/DDBJ whole genome shotgun (WGS) entry which is preliminary data.</text>
</comment>
<dbReference type="Proteomes" id="UP000236291">
    <property type="component" value="Unassembled WGS sequence"/>
</dbReference>
<name>A0A2K3JPG0_TRIPR</name>
<dbReference type="AlphaFoldDB" id="A0A2K3JPG0"/>
<protein>
    <submittedName>
        <fullName evidence="1">Uncharacterized protein</fullName>
    </submittedName>
</protein>
<reference evidence="1 2" key="2">
    <citation type="journal article" date="2017" name="Front. Plant Sci.">
        <title>Gene Classification and Mining of Molecular Markers Useful in Red Clover (Trifolium pratense) Breeding.</title>
        <authorList>
            <person name="Istvanek J."/>
            <person name="Dluhosova J."/>
            <person name="Dluhos P."/>
            <person name="Patkova L."/>
            <person name="Nedelnik J."/>
            <person name="Repkova J."/>
        </authorList>
    </citation>
    <scope>NUCLEOTIDE SEQUENCE [LARGE SCALE GENOMIC DNA]</scope>
    <source>
        <strain evidence="2">cv. Tatra</strain>
        <tissue evidence="1">Young leaves</tissue>
    </source>
</reference>
<organism evidence="1 2">
    <name type="scientific">Trifolium pratense</name>
    <name type="common">Red clover</name>
    <dbReference type="NCBI Taxonomy" id="57577"/>
    <lineage>
        <taxon>Eukaryota</taxon>
        <taxon>Viridiplantae</taxon>
        <taxon>Streptophyta</taxon>
        <taxon>Embryophyta</taxon>
        <taxon>Tracheophyta</taxon>
        <taxon>Spermatophyta</taxon>
        <taxon>Magnoliopsida</taxon>
        <taxon>eudicotyledons</taxon>
        <taxon>Gunneridae</taxon>
        <taxon>Pentapetalae</taxon>
        <taxon>rosids</taxon>
        <taxon>fabids</taxon>
        <taxon>Fabales</taxon>
        <taxon>Fabaceae</taxon>
        <taxon>Papilionoideae</taxon>
        <taxon>50 kb inversion clade</taxon>
        <taxon>NPAAA clade</taxon>
        <taxon>Hologalegina</taxon>
        <taxon>IRL clade</taxon>
        <taxon>Trifolieae</taxon>
        <taxon>Trifolium</taxon>
    </lineage>
</organism>
<dbReference type="EMBL" id="ASHM01073291">
    <property type="protein sequence ID" value="PNX55910.1"/>
    <property type="molecule type" value="Genomic_DNA"/>
</dbReference>
<reference evidence="1 2" key="1">
    <citation type="journal article" date="2014" name="Am. J. Bot.">
        <title>Genome assembly and annotation for red clover (Trifolium pratense; Fabaceae).</title>
        <authorList>
            <person name="Istvanek J."/>
            <person name="Jaros M."/>
            <person name="Krenek A."/>
            <person name="Repkova J."/>
        </authorList>
    </citation>
    <scope>NUCLEOTIDE SEQUENCE [LARGE SCALE GENOMIC DNA]</scope>
    <source>
        <strain evidence="2">cv. Tatra</strain>
        <tissue evidence="1">Young leaves</tissue>
    </source>
</reference>
<dbReference type="PANTHER" id="PTHR31099:SF49">
    <property type="entry name" value="MYOSIN HEAVY CHAIN-LIKE PROTEIN"/>
    <property type="match status" value="1"/>
</dbReference>
<evidence type="ECO:0000313" key="2">
    <source>
        <dbReference type="Proteomes" id="UP000236291"/>
    </source>
</evidence>
<accession>A0A2K3JPG0</accession>
<sequence>MVILRELDDSEGRVPISSPDYLEWAQQVRAHYTRANGVLNSRGFYSELWGFDVGSSSSDNDSDSDSSNDSDCVIISPSSFTGKRKNPCRDLVVADYTPVTMEVSSRYTSTEMVRSFRKAVKLSDPSHEDSIITEPVGENEFVFTKNDTSPDYFYLYTNVIQPLNIWLPFTSFEAEMLKVLNVAPTQLHRNSWAFIKAFEVMCLGFNLDPSIGVFFSFYQIKNLKTQYLVSLSSQPNRRLLSLYASNFKNFKDSFLRVRCGEQLPDLMYDEVDDPLFPFYWTDNPRLIKGTIFEALSDFEKDTVNFLDSYALMDSAEILRENEDYLK</sequence>